<keyword evidence="2" id="KW-1185">Reference proteome</keyword>
<organism evidence="1 2">
    <name type="scientific">Rubroshorea leprosula</name>
    <dbReference type="NCBI Taxonomy" id="152421"/>
    <lineage>
        <taxon>Eukaryota</taxon>
        <taxon>Viridiplantae</taxon>
        <taxon>Streptophyta</taxon>
        <taxon>Embryophyta</taxon>
        <taxon>Tracheophyta</taxon>
        <taxon>Spermatophyta</taxon>
        <taxon>Magnoliopsida</taxon>
        <taxon>eudicotyledons</taxon>
        <taxon>Gunneridae</taxon>
        <taxon>Pentapetalae</taxon>
        <taxon>rosids</taxon>
        <taxon>malvids</taxon>
        <taxon>Malvales</taxon>
        <taxon>Dipterocarpaceae</taxon>
        <taxon>Rubroshorea</taxon>
    </lineage>
</organism>
<protein>
    <submittedName>
        <fullName evidence="1">Uncharacterized protein</fullName>
    </submittedName>
</protein>
<gene>
    <name evidence="1" type="ORF">SLEP1_g41629</name>
</gene>
<sequence>MDMGRSPCCEKGTWTKEEDDLKTTCSYLTSKLTGRAVGDRSEKPPAFSVVARVAASDGLTTSALTSSEVISPVKKMKL</sequence>
<evidence type="ECO:0000313" key="2">
    <source>
        <dbReference type="Proteomes" id="UP001054252"/>
    </source>
</evidence>
<name>A0AAV5L7S4_9ROSI</name>
<reference evidence="1 2" key="1">
    <citation type="journal article" date="2021" name="Commun. Biol.">
        <title>The genome of Shorea leprosula (Dipterocarpaceae) highlights the ecological relevance of drought in aseasonal tropical rainforests.</title>
        <authorList>
            <person name="Ng K.K.S."/>
            <person name="Kobayashi M.J."/>
            <person name="Fawcett J.A."/>
            <person name="Hatakeyama M."/>
            <person name="Paape T."/>
            <person name="Ng C.H."/>
            <person name="Ang C.C."/>
            <person name="Tnah L.H."/>
            <person name="Lee C.T."/>
            <person name="Nishiyama T."/>
            <person name="Sese J."/>
            <person name="O'Brien M.J."/>
            <person name="Copetti D."/>
            <person name="Mohd Noor M.I."/>
            <person name="Ong R.C."/>
            <person name="Putra M."/>
            <person name="Sireger I.Z."/>
            <person name="Indrioko S."/>
            <person name="Kosugi Y."/>
            <person name="Izuno A."/>
            <person name="Isagi Y."/>
            <person name="Lee S.L."/>
            <person name="Shimizu K.K."/>
        </authorList>
    </citation>
    <scope>NUCLEOTIDE SEQUENCE [LARGE SCALE GENOMIC DNA]</scope>
    <source>
        <strain evidence="1">214</strain>
    </source>
</reference>
<comment type="caution">
    <text evidence="1">The sequence shown here is derived from an EMBL/GenBank/DDBJ whole genome shotgun (WGS) entry which is preliminary data.</text>
</comment>
<evidence type="ECO:0000313" key="1">
    <source>
        <dbReference type="EMBL" id="GKV33082.1"/>
    </source>
</evidence>
<dbReference type="Proteomes" id="UP001054252">
    <property type="component" value="Unassembled WGS sequence"/>
</dbReference>
<proteinExistence type="predicted"/>
<dbReference type="EMBL" id="BPVZ01000099">
    <property type="protein sequence ID" value="GKV33082.1"/>
    <property type="molecule type" value="Genomic_DNA"/>
</dbReference>
<accession>A0AAV5L7S4</accession>
<dbReference type="AlphaFoldDB" id="A0AAV5L7S4"/>